<evidence type="ECO:0000256" key="3">
    <source>
        <dbReference type="SAM" id="MobiDB-lite"/>
    </source>
</evidence>
<dbReference type="Proteomes" id="UP000729402">
    <property type="component" value="Unassembled WGS sequence"/>
</dbReference>
<dbReference type="GO" id="GO:0005737">
    <property type="term" value="C:cytoplasm"/>
    <property type="evidence" value="ECO:0007669"/>
    <property type="project" value="UniProtKB-SubCell"/>
</dbReference>
<reference evidence="5" key="1">
    <citation type="journal article" date="2021" name="bioRxiv">
        <title>Whole Genome Assembly and Annotation of Northern Wild Rice, Zizania palustris L., Supports a Whole Genome Duplication in the Zizania Genus.</title>
        <authorList>
            <person name="Haas M."/>
            <person name="Kono T."/>
            <person name="Macchietto M."/>
            <person name="Millas R."/>
            <person name="McGilp L."/>
            <person name="Shao M."/>
            <person name="Duquette J."/>
            <person name="Hirsch C.N."/>
            <person name="Kimball J."/>
        </authorList>
    </citation>
    <scope>NUCLEOTIDE SEQUENCE</scope>
    <source>
        <tissue evidence="5">Fresh leaf tissue</tissue>
    </source>
</reference>
<feature type="compositionally biased region" description="Low complexity" evidence="3">
    <location>
        <begin position="130"/>
        <end position="141"/>
    </location>
</feature>
<feature type="region of interest" description="Disordered" evidence="3">
    <location>
        <begin position="59"/>
        <end position="103"/>
    </location>
</feature>
<reference evidence="5" key="2">
    <citation type="submission" date="2021-02" db="EMBL/GenBank/DDBJ databases">
        <authorList>
            <person name="Kimball J.A."/>
            <person name="Haas M.W."/>
            <person name="Macchietto M."/>
            <person name="Kono T."/>
            <person name="Duquette J."/>
            <person name="Shao M."/>
        </authorList>
    </citation>
    <scope>NUCLEOTIDE SEQUENCE</scope>
    <source>
        <tissue evidence="5">Fresh leaf tissue</tissue>
    </source>
</reference>
<comment type="caution">
    <text evidence="5">The sequence shown here is derived from an EMBL/GenBank/DDBJ whole genome shotgun (WGS) entry which is preliminary data.</text>
</comment>
<dbReference type="OrthoDB" id="120967at2759"/>
<dbReference type="PANTHER" id="PTHR22999">
    <property type="entry name" value="PX SERINE/THREONINE KINASE PXK"/>
    <property type="match status" value="1"/>
</dbReference>
<evidence type="ECO:0000256" key="2">
    <source>
        <dbReference type="ARBA" id="ARBA00022490"/>
    </source>
</evidence>
<feature type="compositionally biased region" description="Polar residues" evidence="3">
    <location>
        <begin position="84"/>
        <end position="102"/>
    </location>
</feature>
<protein>
    <recommendedName>
        <fullName evidence="4">Sorting nexin C-terminal domain-containing protein</fullName>
    </recommendedName>
</protein>
<organism evidence="5 6">
    <name type="scientific">Zizania palustris</name>
    <name type="common">Northern wild rice</name>
    <dbReference type="NCBI Taxonomy" id="103762"/>
    <lineage>
        <taxon>Eukaryota</taxon>
        <taxon>Viridiplantae</taxon>
        <taxon>Streptophyta</taxon>
        <taxon>Embryophyta</taxon>
        <taxon>Tracheophyta</taxon>
        <taxon>Spermatophyta</taxon>
        <taxon>Magnoliopsida</taxon>
        <taxon>Liliopsida</taxon>
        <taxon>Poales</taxon>
        <taxon>Poaceae</taxon>
        <taxon>BOP clade</taxon>
        <taxon>Oryzoideae</taxon>
        <taxon>Oryzeae</taxon>
        <taxon>Zizaniinae</taxon>
        <taxon>Zizania</taxon>
    </lineage>
</organism>
<dbReference type="InterPro" id="IPR013937">
    <property type="entry name" value="Sorting_nexin_C"/>
</dbReference>
<sequence>MKTLAVNVDDAMDDIVRQFKGVSDGLKRAVGTSPSSAPSSQLADNRMSLSWNQEEIDNSNLHHRNPAGAHSLSDGDSNYEDPPSSVNSASHSDNELNNSGYGSNDIKLNEAYSGVDAQASQQTKKPTRANSDSSNMSSLNSFEDPAGIPPEWMPTNVSVPLLNLVDKVFQLKRRGWIRKQVLWISKQIVQLVMEDAIDEWILRQINWLRRDDIIVQGIHWIQDTLWPNGIFFTRLDGYQGNADSSQFDKHLCGSSNQVIGNRKDSASAFELQLEASRNASEVKKLLLGGTPPTLVSIIGYKQYRRSARDMYYFLQSNVCVKQLAYAMVEQVVVSLFPELNQLIQDVHEKGRKEQAAFTYQL</sequence>
<evidence type="ECO:0000256" key="1">
    <source>
        <dbReference type="ARBA" id="ARBA00004496"/>
    </source>
</evidence>
<dbReference type="EMBL" id="JAAALK010000081">
    <property type="protein sequence ID" value="KAG8088982.1"/>
    <property type="molecule type" value="Genomic_DNA"/>
</dbReference>
<dbReference type="PANTHER" id="PTHR22999:SF23">
    <property type="entry name" value="SORTING NEXIN-16"/>
    <property type="match status" value="1"/>
</dbReference>
<evidence type="ECO:0000313" key="5">
    <source>
        <dbReference type="EMBL" id="KAG8088982.1"/>
    </source>
</evidence>
<comment type="subcellular location">
    <subcellularLocation>
        <location evidence="1">Cytoplasm</location>
    </subcellularLocation>
</comment>
<feature type="region of interest" description="Disordered" evidence="3">
    <location>
        <begin position="115"/>
        <end position="147"/>
    </location>
</feature>
<accession>A0A8J5WIJ8</accession>
<dbReference type="Pfam" id="PF08628">
    <property type="entry name" value="Nexin_C"/>
    <property type="match status" value="1"/>
</dbReference>
<proteinExistence type="predicted"/>
<keyword evidence="2" id="KW-0963">Cytoplasm</keyword>
<evidence type="ECO:0000313" key="6">
    <source>
        <dbReference type="Proteomes" id="UP000729402"/>
    </source>
</evidence>
<keyword evidence="6" id="KW-1185">Reference proteome</keyword>
<feature type="domain" description="Sorting nexin C-terminal" evidence="4">
    <location>
        <begin position="176"/>
        <end position="317"/>
    </location>
</feature>
<name>A0A8J5WIJ8_ZIZPA</name>
<dbReference type="AlphaFoldDB" id="A0A8J5WIJ8"/>
<evidence type="ECO:0000259" key="4">
    <source>
        <dbReference type="Pfam" id="PF08628"/>
    </source>
</evidence>
<dbReference type="InterPro" id="IPR051837">
    <property type="entry name" value="SortingNexin/PXDomain-PKLike"/>
</dbReference>
<gene>
    <name evidence="5" type="ORF">GUJ93_ZPchr0011g27810</name>
</gene>